<organism evidence="1">
    <name type="scientific">marine sediment metagenome</name>
    <dbReference type="NCBI Taxonomy" id="412755"/>
    <lineage>
        <taxon>unclassified sequences</taxon>
        <taxon>metagenomes</taxon>
        <taxon>ecological metagenomes</taxon>
    </lineage>
</organism>
<comment type="caution">
    <text evidence="1">The sequence shown here is derived from an EMBL/GenBank/DDBJ whole genome shotgun (WGS) entry which is preliminary data.</text>
</comment>
<sequence length="57" mass="6918">MMEWNKEEHNCTEMIMKLVEGYNEMRKKVEKIERIMKASSIPLSLPDDYYENNDYKA</sequence>
<dbReference type="EMBL" id="LAZR01035187">
    <property type="protein sequence ID" value="KKL28187.1"/>
    <property type="molecule type" value="Genomic_DNA"/>
</dbReference>
<proteinExistence type="predicted"/>
<evidence type="ECO:0000313" key="1">
    <source>
        <dbReference type="EMBL" id="KKL28187.1"/>
    </source>
</evidence>
<gene>
    <name evidence="1" type="ORF">LCGC14_2377660</name>
</gene>
<protein>
    <submittedName>
        <fullName evidence="1">Uncharacterized protein</fullName>
    </submittedName>
</protein>
<reference evidence="1" key="1">
    <citation type="journal article" date="2015" name="Nature">
        <title>Complex archaea that bridge the gap between prokaryotes and eukaryotes.</title>
        <authorList>
            <person name="Spang A."/>
            <person name="Saw J.H."/>
            <person name="Jorgensen S.L."/>
            <person name="Zaremba-Niedzwiedzka K."/>
            <person name="Martijn J."/>
            <person name="Lind A.E."/>
            <person name="van Eijk R."/>
            <person name="Schleper C."/>
            <person name="Guy L."/>
            <person name="Ettema T.J."/>
        </authorList>
    </citation>
    <scope>NUCLEOTIDE SEQUENCE</scope>
</reference>
<accession>A0A0F9CP35</accession>
<dbReference type="AlphaFoldDB" id="A0A0F9CP35"/>
<name>A0A0F9CP35_9ZZZZ</name>